<feature type="chain" id="PRO_5007067424" evidence="1">
    <location>
        <begin position="26"/>
        <end position="154"/>
    </location>
</feature>
<dbReference type="Proteomes" id="UP000069241">
    <property type="component" value="Chromosome"/>
</dbReference>
<evidence type="ECO:0000256" key="1">
    <source>
        <dbReference type="SAM" id="SignalP"/>
    </source>
</evidence>
<accession>A0A0X8JI50</accession>
<dbReference type="EMBL" id="CP014229">
    <property type="protein sequence ID" value="AMD89260.1"/>
    <property type="molecule type" value="Genomic_DNA"/>
</dbReference>
<feature type="signal peptide" evidence="1">
    <location>
        <begin position="1"/>
        <end position="25"/>
    </location>
</feature>
<dbReference type="KEGG" id="dfi:AXF13_03550"/>
<organism evidence="2 3">
    <name type="scientific">Desulfovibrio fairfieldensis</name>
    <dbReference type="NCBI Taxonomy" id="44742"/>
    <lineage>
        <taxon>Bacteria</taxon>
        <taxon>Pseudomonadati</taxon>
        <taxon>Thermodesulfobacteriota</taxon>
        <taxon>Desulfovibrionia</taxon>
        <taxon>Desulfovibrionales</taxon>
        <taxon>Desulfovibrionaceae</taxon>
        <taxon>Desulfovibrio</taxon>
    </lineage>
</organism>
<proteinExistence type="predicted"/>
<keyword evidence="1" id="KW-0732">Signal</keyword>
<sequence length="154" mass="16843">MKRLFVTMLVFSAYIFGLSVHYAHAAKHMVVGDHEVTISGEPYEEKVFIPGGVAYDNADGDRTLNIKAQFEIDGGDTMVFFLECLSGGTACPATYRFIFAESDGQISITDSFGTCSDLPELRVGPESVMVIFPNMHGQGTNSYRLQGEDVVEAK</sequence>
<evidence type="ECO:0000313" key="3">
    <source>
        <dbReference type="Proteomes" id="UP000069241"/>
    </source>
</evidence>
<dbReference type="AlphaFoldDB" id="A0A0X8JI50"/>
<protein>
    <submittedName>
        <fullName evidence="2">Uncharacterized protein</fullName>
    </submittedName>
</protein>
<reference evidence="3" key="1">
    <citation type="submission" date="2016-02" db="EMBL/GenBank/DDBJ databases">
        <authorList>
            <person name="Holder M.E."/>
            <person name="Ajami N.J."/>
            <person name="Petrosino J.F."/>
        </authorList>
    </citation>
    <scope>NUCLEOTIDE SEQUENCE [LARGE SCALE GENOMIC DNA]</scope>
    <source>
        <strain evidence="3">CCUG 45958</strain>
    </source>
</reference>
<keyword evidence="3" id="KW-1185">Reference proteome</keyword>
<name>A0A0X8JI50_9BACT</name>
<evidence type="ECO:0000313" key="2">
    <source>
        <dbReference type="EMBL" id="AMD89260.1"/>
    </source>
</evidence>
<gene>
    <name evidence="2" type="ORF">AXF13_03550</name>
</gene>
<dbReference type="RefSeq" id="WP_062251675.1">
    <property type="nucleotide sequence ID" value="NZ_CP014229.1"/>
</dbReference>
<dbReference type="STRING" id="44742.AXF13_03550"/>